<sequence>MDSEQHNGDEPDALIRQNSTAIVSTELNPIVDYMFVATLEDRYKCVCCGYVLHDPYQTACGHRFSKKCIDNMTQSMSQPKCPIDSQIIKLDEIFKDACCRREVLNLQIFCINSPDCKFQTTVGHLKDHLEECLFQTEQCDQCNENILRKDMKHHLEYVCSYRKEMYKFCKESVLPHISKENKKREEVCMILESLCILKNFQIIFRTQVVGGLSISPQKSENQNDFHYFKCRQVNKEKISEHEKSYLAEHLVLVSGRYSELDKKISDLSQQLRDPAIQQLKSSLESCENEIKQLQQQNTKDEALLTFKKNALDNQDTKIKQLEMRLNEVIRNQERDRNELRALTETVENLKRKIFSLEDCTPQLLLLRNQSTLNEKEISRHADQLSKNEERFKVLEGASYNGRLIWKIWDYTKKKQEAVEGHVFYTLSQPFYTSRFGYKMCARAYLNGDGAGKGTHLSLFFLVMRGEYDSLLPWPFKQKVTLMLLDQSGNKNHISETFKADPTSSSFKKPTGEMNIASGCPKFVNHDTLENPKNATYIKEDVLFIKVIVDVADLEEL</sequence>
<keyword evidence="18" id="KW-1185">Reference proteome</keyword>
<keyword evidence="2 11" id="KW-0963">Cytoplasm</keyword>
<evidence type="ECO:0000313" key="18">
    <source>
        <dbReference type="Proteomes" id="UP000008672"/>
    </source>
</evidence>
<keyword evidence="4" id="KW-0053">Apoptosis</keyword>
<evidence type="ECO:0000259" key="16">
    <source>
        <dbReference type="PROSITE" id="PS50145"/>
    </source>
</evidence>
<dbReference type="EC" id="2.3.2.27" evidence="11"/>
<dbReference type="STRING" id="7897.ENSLACP00000017309"/>
<comment type="subcellular location">
    <subcellularLocation>
        <location evidence="1 11">Cytoplasm</location>
    </subcellularLocation>
</comment>
<keyword evidence="7 12" id="KW-0863">Zinc-finger</keyword>
<feature type="domain" description="MATH" evidence="15">
    <location>
        <begin position="400"/>
        <end position="548"/>
    </location>
</feature>
<dbReference type="HOGENOM" id="CLU_021061_4_1_1"/>
<evidence type="ECO:0000256" key="9">
    <source>
        <dbReference type="ARBA" id="ARBA00022843"/>
    </source>
</evidence>
<dbReference type="PANTHER" id="PTHR10131">
    <property type="entry name" value="TNF RECEPTOR ASSOCIATED FACTOR"/>
    <property type="match status" value="1"/>
</dbReference>
<name>H3B5Y8_LATCH</name>
<evidence type="ECO:0000313" key="17">
    <source>
        <dbReference type="Ensembl" id="ENSLACP00000017309.1"/>
    </source>
</evidence>
<dbReference type="Proteomes" id="UP000008672">
    <property type="component" value="Unassembled WGS sequence"/>
</dbReference>
<dbReference type="SMART" id="SM00061">
    <property type="entry name" value="MATH"/>
    <property type="match status" value="1"/>
</dbReference>
<evidence type="ECO:0000256" key="8">
    <source>
        <dbReference type="ARBA" id="ARBA00022833"/>
    </source>
</evidence>
<evidence type="ECO:0000256" key="6">
    <source>
        <dbReference type="ARBA" id="ARBA00022737"/>
    </source>
</evidence>
<keyword evidence="9" id="KW-0832">Ubl conjugation</keyword>
<evidence type="ECO:0000256" key="11">
    <source>
        <dbReference type="PIRNR" id="PIRNR015614"/>
    </source>
</evidence>
<proteinExistence type="inferred from homology"/>
<evidence type="ECO:0000256" key="1">
    <source>
        <dbReference type="ARBA" id="ARBA00004496"/>
    </source>
</evidence>
<dbReference type="GO" id="GO:0042981">
    <property type="term" value="P:regulation of apoptotic process"/>
    <property type="evidence" value="ECO:0007669"/>
    <property type="project" value="InterPro"/>
</dbReference>
<feature type="zinc finger region" description="TRAF-type" evidence="12">
    <location>
        <begin position="128"/>
        <end position="173"/>
    </location>
</feature>
<dbReference type="AlphaFoldDB" id="H3B5Y8"/>
<dbReference type="InterPro" id="IPR002083">
    <property type="entry name" value="MATH/TRAF_dom"/>
</dbReference>
<dbReference type="InterPro" id="IPR013083">
    <property type="entry name" value="Znf_RING/FYVE/PHD"/>
</dbReference>
<keyword evidence="10 13" id="KW-0175">Coiled coil</keyword>
<dbReference type="EMBL" id="AFYH01092872">
    <property type="status" value="NOT_ANNOTATED_CDS"/>
    <property type="molecule type" value="Genomic_DNA"/>
</dbReference>
<dbReference type="InterPro" id="IPR008974">
    <property type="entry name" value="TRAF-like"/>
</dbReference>
<evidence type="ECO:0000256" key="5">
    <source>
        <dbReference type="ARBA" id="ARBA00022723"/>
    </source>
</evidence>
<dbReference type="Ensembl" id="ENSLACT00000017436.1">
    <property type="protein sequence ID" value="ENSLACP00000017309.1"/>
    <property type="gene ID" value="ENSLACG00000015246.1"/>
</dbReference>
<dbReference type="EMBL" id="AFYH01092871">
    <property type="status" value="NOT_ANNOTATED_CDS"/>
    <property type="molecule type" value="Genomic_DNA"/>
</dbReference>
<reference evidence="18" key="1">
    <citation type="submission" date="2011-08" db="EMBL/GenBank/DDBJ databases">
        <title>The draft genome of Latimeria chalumnae.</title>
        <authorList>
            <person name="Di Palma F."/>
            <person name="Alfoldi J."/>
            <person name="Johnson J."/>
            <person name="Berlin A."/>
            <person name="Gnerre S."/>
            <person name="Jaffe D."/>
            <person name="MacCallum I."/>
            <person name="Young S."/>
            <person name="Walker B.J."/>
            <person name="Lander E."/>
            <person name="Lindblad-Toh K."/>
        </authorList>
    </citation>
    <scope>NUCLEOTIDE SEQUENCE [LARGE SCALE GENOMIC DNA]</scope>
    <source>
        <strain evidence="18">Wild caught</strain>
    </source>
</reference>
<dbReference type="SUPFAM" id="SSF57850">
    <property type="entry name" value="RING/U-box"/>
    <property type="match status" value="1"/>
</dbReference>
<feature type="coiled-coil region" evidence="13">
    <location>
        <begin position="276"/>
        <end position="359"/>
    </location>
</feature>
<protein>
    <recommendedName>
        <fullName evidence="11">TNF receptor-associated factor</fullName>
        <ecNumber evidence="11">2.3.2.27</ecNumber>
    </recommendedName>
</protein>
<dbReference type="GO" id="GO:0005737">
    <property type="term" value="C:cytoplasm"/>
    <property type="evidence" value="ECO:0007669"/>
    <property type="project" value="UniProtKB-SubCell"/>
</dbReference>
<dbReference type="GO" id="GO:0043122">
    <property type="term" value="P:regulation of canonical NF-kappaB signal transduction"/>
    <property type="evidence" value="ECO:0007669"/>
    <property type="project" value="TreeGrafter"/>
</dbReference>
<dbReference type="Gene3D" id="3.30.40.10">
    <property type="entry name" value="Zinc/RING finger domain, C3HC4 (zinc finger)"/>
    <property type="match status" value="2"/>
</dbReference>
<keyword evidence="8 11" id="KW-0862">Zinc</keyword>
<dbReference type="InParanoid" id="H3B5Y8"/>
<reference evidence="17" key="2">
    <citation type="submission" date="2025-08" db="UniProtKB">
        <authorList>
            <consortium name="Ensembl"/>
        </authorList>
    </citation>
    <scope>IDENTIFICATION</scope>
</reference>
<evidence type="ECO:0000256" key="3">
    <source>
        <dbReference type="ARBA" id="ARBA00022499"/>
    </source>
</evidence>
<dbReference type="PROSITE" id="PS50145">
    <property type="entry name" value="ZF_TRAF"/>
    <property type="match status" value="1"/>
</dbReference>
<dbReference type="InterPro" id="IPR012227">
    <property type="entry name" value="TNF_rcpt-assoc_TRAF_met"/>
</dbReference>
<dbReference type="GO" id="GO:0061630">
    <property type="term" value="F:ubiquitin protein ligase activity"/>
    <property type="evidence" value="ECO:0007669"/>
    <property type="project" value="UniProtKB-EC"/>
</dbReference>
<dbReference type="FunCoup" id="H3B5Y8">
    <property type="interactions" value="316"/>
</dbReference>
<evidence type="ECO:0000256" key="4">
    <source>
        <dbReference type="ARBA" id="ARBA00022703"/>
    </source>
</evidence>
<accession>H3B5Y8</accession>
<evidence type="ECO:0000256" key="2">
    <source>
        <dbReference type="ARBA" id="ARBA00022490"/>
    </source>
</evidence>
<keyword evidence="6" id="KW-0677">Repeat</keyword>
<evidence type="ECO:0000259" key="14">
    <source>
        <dbReference type="PROSITE" id="PS50089"/>
    </source>
</evidence>
<dbReference type="InterPro" id="IPR001293">
    <property type="entry name" value="Znf_TRAF"/>
</dbReference>
<comment type="catalytic activity">
    <reaction evidence="11">
        <text>S-ubiquitinyl-[E2 ubiquitin-conjugating enzyme]-L-cysteine + [acceptor protein]-L-lysine = [E2 ubiquitin-conjugating enzyme]-L-cysteine + N(6)-ubiquitinyl-[acceptor protein]-L-lysine.</text>
        <dbReference type="EC" id="2.3.2.27"/>
    </reaction>
</comment>
<evidence type="ECO:0000256" key="7">
    <source>
        <dbReference type="ARBA" id="ARBA00022771"/>
    </source>
</evidence>
<evidence type="ECO:0000256" key="12">
    <source>
        <dbReference type="PROSITE-ProRule" id="PRU00207"/>
    </source>
</evidence>
<reference evidence="17" key="3">
    <citation type="submission" date="2025-09" db="UniProtKB">
        <authorList>
            <consortium name="Ensembl"/>
        </authorList>
    </citation>
    <scope>IDENTIFICATION</scope>
</reference>
<dbReference type="PROSITE" id="PS50144">
    <property type="entry name" value="MATH"/>
    <property type="match status" value="1"/>
</dbReference>
<dbReference type="eggNOG" id="KOG0297">
    <property type="taxonomic scope" value="Eukaryota"/>
</dbReference>
<feature type="domain" description="TRAF-type" evidence="16">
    <location>
        <begin position="128"/>
        <end position="173"/>
    </location>
</feature>
<gene>
    <name evidence="17" type="primary">TRAF5</name>
</gene>
<dbReference type="Pfam" id="PF21355">
    <property type="entry name" value="TRAF-mep_MATH"/>
    <property type="match status" value="1"/>
</dbReference>
<dbReference type="EMBL" id="AFYH01092870">
    <property type="status" value="NOT_ANNOTATED_CDS"/>
    <property type="molecule type" value="Genomic_DNA"/>
</dbReference>
<evidence type="ECO:0000259" key="15">
    <source>
        <dbReference type="PROSITE" id="PS50144"/>
    </source>
</evidence>
<dbReference type="SUPFAM" id="SSF49599">
    <property type="entry name" value="TRAF domain-like"/>
    <property type="match status" value="2"/>
</dbReference>
<dbReference type="PANTHER" id="PTHR10131:SF83">
    <property type="entry name" value="TNF RECEPTOR-ASSOCIATED FACTOR 5"/>
    <property type="match status" value="1"/>
</dbReference>
<keyword evidence="5 11" id="KW-0479">Metal-binding</keyword>
<dbReference type="FunFam" id="2.60.210.10:FF:000001">
    <property type="entry name" value="TNF receptor-associated factor"/>
    <property type="match status" value="1"/>
</dbReference>
<dbReference type="Gene3D" id="2.60.210.10">
    <property type="entry name" value="Apoptosis, Tumor Necrosis Factor Receptor Associated Protein 2, Chain A"/>
    <property type="match status" value="1"/>
</dbReference>
<evidence type="ECO:0000256" key="13">
    <source>
        <dbReference type="SAM" id="Coils"/>
    </source>
</evidence>
<dbReference type="GO" id="GO:0031996">
    <property type="term" value="F:thioesterase binding"/>
    <property type="evidence" value="ECO:0007669"/>
    <property type="project" value="TreeGrafter"/>
</dbReference>
<dbReference type="OMA" id="NAVPICP"/>
<dbReference type="PROSITE" id="PS50089">
    <property type="entry name" value="ZF_RING_2"/>
    <property type="match status" value="1"/>
</dbReference>
<organism evidence="17 18">
    <name type="scientific">Latimeria chalumnae</name>
    <name type="common">Coelacanth</name>
    <dbReference type="NCBI Taxonomy" id="7897"/>
    <lineage>
        <taxon>Eukaryota</taxon>
        <taxon>Metazoa</taxon>
        <taxon>Chordata</taxon>
        <taxon>Craniata</taxon>
        <taxon>Vertebrata</taxon>
        <taxon>Euteleostomi</taxon>
        <taxon>Coelacanthiformes</taxon>
        <taxon>Coelacanthidae</taxon>
        <taxon>Latimeria</taxon>
    </lineage>
</organism>
<dbReference type="GO" id="GO:0007165">
    <property type="term" value="P:signal transduction"/>
    <property type="evidence" value="ECO:0007669"/>
    <property type="project" value="InterPro"/>
</dbReference>
<dbReference type="GeneTree" id="ENSGT00940000160954"/>
<dbReference type="PIRSF" id="PIRSF015614">
    <property type="entry name" value="TRAF"/>
    <property type="match status" value="1"/>
</dbReference>
<comment type="similarity">
    <text evidence="11">Belongs to the TNF receptor-associated factor family.</text>
</comment>
<dbReference type="GO" id="GO:0008270">
    <property type="term" value="F:zinc ion binding"/>
    <property type="evidence" value="ECO:0007669"/>
    <property type="project" value="UniProtKB-UniRule"/>
</dbReference>
<feature type="domain" description="RING-type" evidence="14">
    <location>
        <begin position="45"/>
        <end position="85"/>
    </location>
</feature>
<dbReference type="InterPro" id="IPR001841">
    <property type="entry name" value="Znf_RING"/>
</dbReference>
<dbReference type="GO" id="GO:0009898">
    <property type="term" value="C:cytoplasmic side of plasma membrane"/>
    <property type="evidence" value="ECO:0007669"/>
    <property type="project" value="TreeGrafter"/>
</dbReference>
<dbReference type="InterPro" id="IPR049342">
    <property type="entry name" value="TRAF1-6_MATH_dom"/>
</dbReference>
<dbReference type="GO" id="GO:0005164">
    <property type="term" value="F:tumor necrosis factor receptor binding"/>
    <property type="evidence" value="ECO:0007669"/>
    <property type="project" value="UniProtKB-UniRule"/>
</dbReference>
<evidence type="ECO:0000256" key="10">
    <source>
        <dbReference type="ARBA" id="ARBA00023054"/>
    </source>
</evidence>
<dbReference type="GO" id="GO:0006915">
    <property type="term" value="P:apoptotic process"/>
    <property type="evidence" value="ECO:0007669"/>
    <property type="project" value="UniProtKB-KW"/>
</dbReference>
<keyword evidence="3" id="KW-1017">Isopeptide bond</keyword>